<comment type="caution">
    <text evidence="1">The sequence shown here is derived from an EMBL/GenBank/DDBJ whole genome shotgun (WGS) entry which is preliminary data.</text>
</comment>
<accession>A0ABW2WII1</accession>
<keyword evidence="2" id="KW-1185">Reference proteome</keyword>
<proteinExistence type="predicted"/>
<gene>
    <name evidence="1" type="ORF">ACFQZ6_34950</name>
</gene>
<evidence type="ECO:0000313" key="1">
    <source>
        <dbReference type="EMBL" id="MFD0319325.1"/>
    </source>
</evidence>
<organism evidence="1 2">
    <name type="scientific">Streptomyces flavalbus</name>
    <dbReference type="NCBI Taxonomy" id="2665155"/>
    <lineage>
        <taxon>Bacteria</taxon>
        <taxon>Bacillati</taxon>
        <taxon>Actinomycetota</taxon>
        <taxon>Actinomycetes</taxon>
        <taxon>Kitasatosporales</taxon>
        <taxon>Streptomycetaceae</taxon>
        <taxon>Streptomyces</taxon>
    </lineage>
</organism>
<name>A0ABW2WII1_9ACTN</name>
<sequence length="84" mass="9374">MLVRCANMQDPYATVEIRNPNGRDAVLNLKVSFADNHGYTLLDTRHQVPVPAKDRTTYRVPITSSPHADKIVQCKVDPIATAAW</sequence>
<dbReference type="Proteomes" id="UP001597023">
    <property type="component" value="Unassembled WGS sequence"/>
</dbReference>
<evidence type="ECO:0000313" key="2">
    <source>
        <dbReference type="Proteomes" id="UP001597023"/>
    </source>
</evidence>
<dbReference type="RefSeq" id="WP_381617776.1">
    <property type="nucleotide sequence ID" value="NZ_JBHTEB010000001.1"/>
</dbReference>
<dbReference type="EMBL" id="JBHTEB010000001">
    <property type="protein sequence ID" value="MFD0319325.1"/>
    <property type="molecule type" value="Genomic_DNA"/>
</dbReference>
<protein>
    <submittedName>
        <fullName evidence="1">Uncharacterized protein</fullName>
    </submittedName>
</protein>
<reference evidence="2" key="1">
    <citation type="journal article" date="2019" name="Int. J. Syst. Evol. Microbiol.">
        <title>The Global Catalogue of Microorganisms (GCM) 10K type strain sequencing project: providing services to taxonomists for standard genome sequencing and annotation.</title>
        <authorList>
            <consortium name="The Broad Institute Genomics Platform"/>
            <consortium name="The Broad Institute Genome Sequencing Center for Infectious Disease"/>
            <person name="Wu L."/>
            <person name="Ma J."/>
        </authorList>
    </citation>
    <scope>NUCLEOTIDE SEQUENCE [LARGE SCALE GENOMIC DNA]</scope>
    <source>
        <strain evidence="2">CGMCC 4.7400</strain>
    </source>
</reference>